<feature type="compositionally biased region" description="Basic and acidic residues" evidence="3">
    <location>
        <begin position="163"/>
        <end position="189"/>
    </location>
</feature>
<feature type="compositionally biased region" description="Basic residues" evidence="3">
    <location>
        <begin position="252"/>
        <end position="263"/>
    </location>
</feature>
<evidence type="ECO:0000256" key="1">
    <source>
        <dbReference type="ARBA" id="ARBA00006461"/>
    </source>
</evidence>
<dbReference type="Proteomes" id="UP000224080">
    <property type="component" value="Unassembled WGS sequence"/>
</dbReference>
<comment type="caution">
    <text evidence="4">The sequence shown here is derived from an EMBL/GenBank/DDBJ whole genome shotgun (WGS) entry which is preliminary data.</text>
</comment>
<proteinExistence type="inferred from homology"/>
<dbReference type="InterPro" id="IPR013256">
    <property type="entry name" value="Chromatin_SPT2"/>
</dbReference>
<feature type="compositionally biased region" description="Polar residues" evidence="3">
    <location>
        <begin position="1"/>
        <end position="12"/>
    </location>
</feature>
<feature type="compositionally biased region" description="Acidic residues" evidence="3">
    <location>
        <begin position="272"/>
        <end position="287"/>
    </location>
</feature>
<name>A0A2B7W9M6_9EURO</name>
<feature type="compositionally biased region" description="Polar residues" evidence="3">
    <location>
        <begin position="97"/>
        <end position="119"/>
    </location>
</feature>
<dbReference type="SMART" id="SM00784">
    <property type="entry name" value="SPT2"/>
    <property type="match status" value="1"/>
</dbReference>
<feature type="compositionally biased region" description="Polar residues" evidence="3">
    <location>
        <begin position="75"/>
        <end position="85"/>
    </location>
</feature>
<feature type="compositionally biased region" description="Low complexity" evidence="3">
    <location>
        <begin position="205"/>
        <end position="219"/>
    </location>
</feature>
<feature type="compositionally biased region" description="Polar residues" evidence="3">
    <location>
        <begin position="191"/>
        <end position="204"/>
    </location>
</feature>
<comment type="similarity">
    <text evidence="1">Belongs to the SPT2 family.</text>
</comment>
<feature type="region of interest" description="Disordered" evidence="3">
    <location>
        <begin position="332"/>
        <end position="351"/>
    </location>
</feature>
<dbReference type="AlphaFoldDB" id="A0A2B7W9M6"/>
<organism evidence="4 5">
    <name type="scientific">Blastomyces parvus</name>
    <dbReference type="NCBI Taxonomy" id="2060905"/>
    <lineage>
        <taxon>Eukaryota</taxon>
        <taxon>Fungi</taxon>
        <taxon>Dikarya</taxon>
        <taxon>Ascomycota</taxon>
        <taxon>Pezizomycotina</taxon>
        <taxon>Eurotiomycetes</taxon>
        <taxon>Eurotiomycetidae</taxon>
        <taxon>Onygenales</taxon>
        <taxon>Ajellomycetaceae</taxon>
        <taxon>Blastomyces</taxon>
    </lineage>
</organism>
<protein>
    <recommendedName>
        <fullName evidence="6">Chromatin SPT2</fullName>
    </recommendedName>
</protein>
<feature type="compositionally biased region" description="Basic and acidic residues" evidence="3">
    <location>
        <begin position="332"/>
        <end position="343"/>
    </location>
</feature>
<evidence type="ECO:0008006" key="6">
    <source>
        <dbReference type="Google" id="ProtNLM"/>
    </source>
</evidence>
<evidence type="ECO:0000313" key="5">
    <source>
        <dbReference type="Proteomes" id="UP000224080"/>
    </source>
</evidence>
<dbReference type="Pfam" id="PF08243">
    <property type="entry name" value="SPT2"/>
    <property type="match status" value="1"/>
</dbReference>
<evidence type="ECO:0000256" key="2">
    <source>
        <dbReference type="ARBA" id="ARBA00023054"/>
    </source>
</evidence>
<evidence type="ECO:0000256" key="3">
    <source>
        <dbReference type="SAM" id="MobiDB-lite"/>
    </source>
</evidence>
<feature type="compositionally biased region" description="Pro residues" evidence="3">
    <location>
        <begin position="125"/>
        <end position="134"/>
    </location>
</feature>
<keyword evidence="2" id="KW-0175">Coiled coil</keyword>
<sequence>MSFLNSVLSSIETGDITPTATPAARNPASRPTSSISKPSSAPSSTAQANSRTTLGQKRRAEGDVQLAGNPHKVSRSSSPLRSTPQKAAPAPPEVTKTHSVQKPTGPRLTTKQPSTSTPKNGAPPAVSPAKPPPKGSYAEMMLRAKALQEKAPTQLGMIKHHSIAKEKQLQLKRKAMEAKPKGLEAEKNKKNGTATQVKSSNVNEQQAAKTSAARAALLKSRGESEYKGTARRPSAPQVPEYKGTSGLPSRRASSHGRGMKKGSRAPVRDEYLGTDEEDEGDFYDDHDEGGYYSDESADMEAGLLDVEEEEQRALRAAKLEDEKERLAELAAKREKMERKKKLDALAQKSRR</sequence>
<dbReference type="STRING" id="2060905.A0A2B7W9M6"/>
<reference evidence="4 5" key="1">
    <citation type="submission" date="2017-10" db="EMBL/GenBank/DDBJ databases">
        <title>Comparative genomics in systemic dimorphic fungi from Ajellomycetaceae.</title>
        <authorList>
            <person name="Munoz J.F."/>
            <person name="Mcewen J.G."/>
            <person name="Clay O.K."/>
            <person name="Cuomo C.A."/>
        </authorList>
    </citation>
    <scope>NUCLEOTIDE SEQUENCE [LARGE SCALE GENOMIC DNA]</scope>
    <source>
        <strain evidence="4 5">UAMH130</strain>
    </source>
</reference>
<evidence type="ECO:0000313" key="4">
    <source>
        <dbReference type="EMBL" id="PGG96253.1"/>
    </source>
</evidence>
<accession>A0A2B7W9M6</accession>
<keyword evidence="5" id="KW-1185">Reference proteome</keyword>
<feature type="region of interest" description="Disordered" evidence="3">
    <location>
        <begin position="151"/>
        <end position="299"/>
    </location>
</feature>
<dbReference type="OrthoDB" id="5430658at2759"/>
<feature type="region of interest" description="Disordered" evidence="3">
    <location>
        <begin position="1"/>
        <end position="137"/>
    </location>
</feature>
<feature type="compositionally biased region" description="Low complexity" evidence="3">
    <location>
        <begin position="17"/>
        <end position="50"/>
    </location>
</feature>
<gene>
    <name evidence="4" type="ORF">GX51_07921</name>
</gene>
<dbReference type="EMBL" id="PDNC01000184">
    <property type="protein sequence ID" value="PGG96253.1"/>
    <property type="molecule type" value="Genomic_DNA"/>
</dbReference>